<reference evidence="3 4" key="1">
    <citation type="journal article" date="2016" name="Genome Biol. Evol.">
        <title>Divergent and convergent evolution of fungal pathogenicity.</title>
        <authorList>
            <person name="Shang Y."/>
            <person name="Xiao G."/>
            <person name="Zheng P."/>
            <person name="Cen K."/>
            <person name="Zhan S."/>
            <person name="Wang C."/>
        </authorList>
    </citation>
    <scope>NUCLEOTIDE SEQUENCE [LARGE SCALE GENOMIC DNA]</scope>
    <source>
        <strain evidence="3 4">RCEF 264</strain>
    </source>
</reference>
<organism evidence="3 4">
    <name type="scientific">Niveomyces insectorum RCEF 264</name>
    <dbReference type="NCBI Taxonomy" id="1081102"/>
    <lineage>
        <taxon>Eukaryota</taxon>
        <taxon>Fungi</taxon>
        <taxon>Dikarya</taxon>
        <taxon>Ascomycota</taxon>
        <taxon>Pezizomycotina</taxon>
        <taxon>Sordariomycetes</taxon>
        <taxon>Hypocreomycetidae</taxon>
        <taxon>Hypocreales</taxon>
        <taxon>Cordycipitaceae</taxon>
        <taxon>Niveomyces</taxon>
    </lineage>
</organism>
<dbReference type="Gene3D" id="1.20.58.340">
    <property type="entry name" value="Magnesium transport protein CorA, transmembrane region"/>
    <property type="match status" value="1"/>
</dbReference>
<dbReference type="InterPro" id="IPR050829">
    <property type="entry name" value="CorA_MIT"/>
</dbReference>
<feature type="transmembrane region" description="Helical" evidence="2">
    <location>
        <begin position="70"/>
        <end position="95"/>
    </location>
</feature>
<feature type="region of interest" description="Disordered" evidence="1">
    <location>
        <begin position="193"/>
        <end position="248"/>
    </location>
</feature>
<keyword evidence="2" id="KW-0812">Transmembrane</keyword>
<dbReference type="GO" id="GO:0046873">
    <property type="term" value="F:metal ion transmembrane transporter activity"/>
    <property type="evidence" value="ECO:0007669"/>
    <property type="project" value="InterPro"/>
</dbReference>
<dbReference type="PANTHER" id="PTHR47685">
    <property type="entry name" value="MAGNESIUM TRANSPORT PROTEIN CORA"/>
    <property type="match status" value="1"/>
</dbReference>
<feature type="compositionally biased region" description="Basic and acidic residues" evidence="1">
    <location>
        <begin position="237"/>
        <end position="248"/>
    </location>
</feature>
<dbReference type="OrthoDB" id="341259at2759"/>
<dbReference type="GO" id="GO:0016020">
    <property type="term" value="C:membrane"/>
    <property type="evidence" value="ECO:0007669"/>
    <property type="project" value="InterPro"/>
</dbReference>
<keyword evidence="2" id="KW-0472">Membrane</keyword>
<dbReference type="AlphaFoldDB" id="A0A167NBF3"/>
<keyword evidence="2" id="KW-1133">Transmembrane helix</keyword>
<dbReference type="STRING" id="1081102.A0A167NBF3"/>
<name>A0A167NBF3_9HYPO</name>
<dbReference type="PANTHER" id="PTHR47685:SF1">
    <property type="entry name" value="MAGNESIUM TRANSPORT PROTEIN CORA"/>
    <property type="match status" value="1"/>
</dbReference>
<keyword evidence="4" id="KW-1185">Reference proteome</keyword>
<proteinExistence type="predicted"/>
<evidence type="ECO:0000256" key="1">
    <source>
        <dbReference type="SAM" id="MobiDB-lite"/>
    </source>
</evidence>
<evidence type="ECO:0000313" key="4">
    <source>
        <dbReference type="Proteomes" id="UP000076874"/>
    </source>
</evidence>
<dbReference type="EMBL" id="AZHD01000020">
    <property type="protein sequence ID" value="OAA55354.1"/>
    <property type="molecule type" value="Genomic_DNA"/>
</dbReference>
<protein>
    <submittedName>
        <fullName evidence="3">GTP-binding protein</fullName>
    </submittedName>
</protein>
<dbReference type="Proteomes" id="UP000076874">
    <property type="component" value="Unassembled WGS sequence"/>
</dbReference>
<evidence type="ECO:0000256" key="2">
    <source>
        <dbReference type="SAM" id="Phobius"/>
    </source>
</evidence>
<accession>A0A167NBF3</accession>
<sequence>MNACKHKRNRQALQRQIDTRQRDLQRIDRRAENVYTGLRSLLELKQMQSNALEAKFARDQAVTASKQDQAILVFTVVTIVFLPMSFMATLFTINIDVWSNPLPPPYVAKYTFSIGLGISIPLFIIALTVTDTIAATSRCLVATKNLLVAGWAPSFQQRERANLPGRTTAGRTPAAAAADSPPLKSTLSNLAIRSRRPSPYPKEPIDDGRPLKWHGRRMSQGLFGSDHSIAWTRGKSRNRDPEHGRSVY</sequence>
<gene>
    <name evidence="3" type="ORF">SPI_08449</name>
</gene>
<feature type="transmembrane region" description="Helical" evidence="2">
    <location>
        <begin position="107"/>
        <end position="129"/>
    </location>
</feature>
<dbReference type="Pfam" id="PF01544">
    <property type="entry name" value="CorA"/>
    <property type="match status" value="1"/>
</dbReference>
<evidence type="ECO:0000313" key="3">
    <source>
        <dbReference type="EMBL" id="OAA55354.1"/>
    </source>
</evidence>
<comment type="caution">
    <text evidence="3">The sequence shown here is derived from an EMBL/GenBank/DDBJ whole genome shotgun (WGS) entry which is preliminary data.</text>
</comment>
<dbReference type="InterPro" id="IPR002523">
    <property type="entry name" value="MgTranspt_CorA/ZnTranspt_ZntB"/>
</dbReference>